<protein>
    <recommendedName>
        <fullName evidence="6">Evolutionarily conserved signaling intermediate in Toll pathway, mitochondrial</fullName>
    </recommendedName>
</protein>
<dbReference type="AlphaFoldDB" id="A0A803K392"/>
<evidence type="ECO:0000256" key="1">
    <source>
        <dbReference type="ARBA" id="ARBA00002466"/>
    </source>
</evidence>
<evidence type="ECO:0000256" key="10">
    <source>
        <dbReference type="ARBA" id="ARBA00022946"/>
    </source>
</evidence>
<feature type="compositionally biased region" description="Basic and acidic residues" evidence="14">
    <location>
        <begin position="386"/>
        <end position="395"/>
    </location>
</feature>
<dbReference type="GO" id="GO:0005739">
    <property type="term" value="C:mitochondrion"/>
    <property type="evidence" value="ECO:0007669"/>
    <property type="project" value="UniProtKB-SubCell"/>
</dbReference>
<feature type="region of interest" description="Disordered" evidence="14">
    <location>
        <begin position="377"/>
        <end position="412"/>
    </location>
</feature>
<dbReference type="Gene3D" id="1.25.40.10">
    <property type="entry name" value="Tetratricopeptide repeat domain"/>
    <property type="match status" value="1"/>
</dbReference>
<gene>
    <name evidence="16" type="primary">ecsit</name>
</gene>
<keyword evidence="10" id="KW-0809">Transit peptide</keyword>
<dbReference type="Xenbase" id="XB-GENE-853811">
    <property type="gene designation" value="ecsit"/>
</dbReference>
<dbReference type="PANTHER" id="PTHR13113">
    <property type="entry name" value="ECSIT EVOLUTIONARILY CONSERVED SIGNALING INTERMEDIATE IN TOLL PATHWAYS"/>
    <property type="match status" value="1"/>
</dbReference>
<keyword evidence="12" id="KW-0539">Nucleus</keyword>
<keyword evidence="8" id="KW-0399">Innate immunity</keyword>
<evidence type="ECO:0000256" key="13">
    <source>
        <dbReference type="ARBA" id="ARBA00060346"/>
    </source>
</evidence>
<sequence>MRTLRFLISARHLCARGRGIPAGQALGTGNNAQVTCCLHTSPPPGPPQATSSAGSVTPYEDVFQREQRNKASFVEVLDLYCNRDVRRRGHVEIIEAALRWMTEFGVEKDLEVYNKLLDVFPKEVFVPQNYIQRMFNHYPRQQECAIRVLEQMENYGITPNKQTCFLLLQIFGARSHPIRKYQRMMYWFPRFKHTNPFPVPAELPADPVELSRMCLHRIANDLDSRVAVYQMPYTEKCDDGKEREHLHVVGIQSPSQVSLLAAHNPSTPVYVEGPFPLWLRKTCVYYYILRADPDPMRKEEEIDNERSLYYPLSLDLELDRDLGDDDSFDVDDVEEGPVFAMCMAGSGDELLLGKWIRGLQETNPILGQTPVVFRLNSGPQELSVPQEKEAEPKGELEDDEGEREPERRRMEQ</sequence>
<evidence type="ECO:0000256" key="9">
    <source>
        <dbReference type="ARBA" id="ARBA00022859"/>
    </source>
</evidence>
<dbReference type="GO" id="GO:0005634">
    <property type="term" value="C:nucleus"/>
    <property type="evidence" value="ECO:0007669"/>
    <property type="project" value="UniProtKB-SubCell"/>
</dbReference>
<evidence type="ECO:0000256" key="2">
    <source>
        <dbReference type="ARBA" id="ARBA00004123"/>
    </source>
</evidence>
<comment type="subcellular location">
    <subcellularLocation>
        <location evidence="4">Cytoplasm</location>
    </subcellularLocation>
    <subcellularLocation>
        <location evidence="3">Mitochondrion</location>
    </subcellularLocation>
    <subcellularLocation>
        <location evidence="2">Nucleus</location>
    </subcellularLocation>
</comment>
<feature type="domain" description="ECSIT C-terminal" evidence="15">
    <location>
        <begin position="253"/>
        <end position="376"/>
    </location>
</feature>
<dbReference type="GO" id="GO:0045087">
    <property type="term" value="P:innate immune response"/>
    <property type="evidence" value="ECO:0007669"/>
    <property type="project" value="UniProtKB-KW"/>
</dbReference>
<dbReference type="Pfam" id="PF06239">
    <property type="entry name" value="ECSIT_N"/>
    <property type="match status" value="1"/>
</dbReference>
<dbReference type="InterPro" id="IPR029342">
    <property type="entry name" value="ECIST_C"/>
</dbReference>
<proteinExistence type="inferred from homology"/>
<dbReference type="FunFam" id="1.25.40.10:FF:002660">
    <property type="entry name" value="Evolutionarily conserved signaling intermediate in Toll pathway, mitochondrial"/>
    <property type="match status" value="1"/>
</dbReference>
<dbReference type="GeneTree" id="ENSGT00390000005147"/>
<keyword evidence="9" id="KW-0391">Immunity</keyword>
<dbReference type="Bgee" id="ENSXETG00000016738">
    <property type="expression patterns" value="Expressed in skeletal muscle tissue and 12 other cell types or tissues"/>
</dbReference>
<keyword evidence="7" id="KW-0963">Cytoplasm</keyword>
<dbReference type="InterPro" id="IPR011990">
    <property type="entry name" value="TPR-like_helical_dom_sf"/>
</dbReference>
<dbReference type="SMART" id="SM01284">
    <property type="entry name" value="ECSIT_Cterm"/>
    <property type="match status" value="1"/>
</dbReference>
<comment type="similarity">
    <text evidence="5">Belongs to the ECSIT family.</text>
</comment>
<evidence type="ECO:0000256" key="7">
    <source>
        <dbReference type="ARBA" id="ARBA00022490"/>
    </source>
</evidence>
<dbReference type="Pfam" id="PF14784">
    <property type="entry name" value="ECSIT_C"/>
    <property type="match status" value="1"/>
</dbReference>
<evidence type="ECO:0000256" key="14">
    <source>
        <dbReference type="SAM" id="MobiDB-lite"/>
    </source>
</evidence>
<evidence type="ECO:0000256" key="11">
    <source>
        <dbReference type="ARBA" id="ARBA00023128"/>
    </source>
</evidence>
<organism evidence="16">
    <name type="scientific">Xenopus tropicalis</name>
    <name type="common">Western clawed frog</name>
    <name type="synonym">Silurana tropicalis</name>
    <dbReference type="NCBI Taxonomy" id="8364"/>
    <lineage>
        <taxon>Eukaryota</taxon>
        <taxon>Metazoa</taxon>
        <taxon>Chordata</taxon>
        <taxon>Craniata</taxon>
        <taxon>Vertebrata</taxon>
        <taxon>Euteleostomi</taxon>
        <taxon>Amphibia</taxon>
        <taxon>Batrachia</taxon>
        <taxon>Anura</taxon>
        <taxon>Pipoidea</taxon>
        <taxon>Pipidae</taxon>
        <taxon>Xenopodinae</taxon>
        <taxon>Xenopus</taxon>
        <taxon>Silurana</taxon>
    </lineage>
</organism>
<evidence type="ECO:0000256" key="8">
    <source>
        <dbReference type="ARBA" id="ARBA00022588"/>
    </source>
</evidence>
<evidence type="ECO:0000256" key="5">
    <source>
        <dbReference type="ARBA" id="ARBA00007674"/>
    </source>
</evidence>
<evidence type="ECO:0000313" key="16">
    <source>
        <dbReference type="Ensembl" id="ENSXETP00000114799"/>
    </source>
</evidence>
<evidence type="ECO:0000256" key="12">
    <source>
        <dbReference type="ARBA" id="ARBA00023242"/>
    </source>
</evidence>
<dbReference type="InterPro" id="IPR046448">
    <property type="entry name" value="ECSIT_N"/>
</dbReference>
<comment type="function">
    <text evidence="1">Required for efficient assembly of mitochondrial NADH:ubiquinone oxidoreductase.</text>
</comment>
<reference evidence="16" key="2">
    <citation type="submission" date="2021-03" db="UniProtKB">
        <authorList>
            <consortium name="Ensembl"/>
        </authorList>
    </citation>
    <scope>IDENTIFICATION</scope>
</reference>
<comment type="function">
    <text evidence="13">Adapter protein of the Toll-like and IL-1 receptor signaling pathway that is involved in the activation of NF-kappa-B.</text>
</comment>
<evidence type="ECO:0000256" key="4">
    <source>
        <dbReference type="ARBA" id="ARBA00004496"/>
    </source>
</evidence>
<keyword evidence="11" id="KW-0496">Mitochondrion</keyword>
<dbReference type="InterPro" id="IPR010418">
    <property type="entry name" value="ECSIT"/>
</dbReference>
<evidence type="ECO:0000256" key="6">
    <source>
        <dbReference type="ARBA" id="ARBA00019998"/>
    </source>
</evidence>
<dbReference type="PANTHER" id="PTHR13113:SF1">
    <property type="entry name" value="EVOLUTIONARILY CONSERVED SIGNALING INTERMEDIATE IN TOLL PATHWAY, MITOCHONDRIAL"/>
    <property type="match status" value="1"/>
</dbReference>
<evidence type="ECO:0000256" key="3">
    <source>
        <dbReference type="ARBA" id="ARBA00004173"/>
    </source>
</evidence>
<reference evidence="16" key="1">
    <citation type="journal article" date="2010" name="Science">
        <title>The genome of the Western clawed frog Xenopus tropicalis.</title>
        <authorList>
            <person name="Hellsten U."/>
            <person name="Harland R.M."/>
            <person name="Gilchrist M.J."/>
            <person name="Hendrix D."/>
            <person name="Jurka J."/>
            <person name="Kapitonov V."/>
            <person name="Ovcharenko I."/>
            <person name="Putnam N.H."/>
            <person name="Shu S."/>
            <person name="Taher L."/>
            <person name="Blitz I.L."/>
            <person name="Blumberg B."/>
            <person name="Dichmann D.S."/>
            <person name="Dubchak I."/>
            <person name="Amaya E."/>
            <person name="Detter J.C."/>
            <person name="Fletcher R."/>
            <person name="Gerhard D.S."/>
            <person name="Goodstein D."/>
            <person name="Graves T."/>
            <person name="Grigoriev I.V."/>
            <person name="Grimwood J."/>
            <person name="Kawashima T."/>
            <person name="Lindquist E."/>
            <person name="Lucas S.M."/>
            <person name="Mead P.E."/>
            <person name="Mitros T."/>
            <person name="Ogino H."/>
            <person name="Ohta Y."/>
            <person name="Poliakov A.V."/>
            <person name="Pollet N."/>
            <person name="Robert J."/>
            <person name="Salamov A."/>
            <person name="Sater A.K."/>
            <person name="Schmutz J."/>
            <person name="Terry A."/>
            <person name="Vize P.D."/>
            <person name="Warren W.C."/>
            <person name="Wells D."/>
            <person name="Wills A."/>
            <person name="Wilson R.K."/>
            <person name="Zimmerman L.B."/>
            <person name="Zorn A.M."/>
            <person name="Grainger R."/>
            <person name="Grammer T."/>
            <person name="Khokha M.K."/>
            <person name="Richardson P.M."/>
            <person name="Rokhsar D.S."/>
        </authorList>
    </citation>
    <scope>NUCLEOTIDE SEQUENCE [LARGE SCALE GENOMIC DNA]</scope>
    <source>
        <strain evidence="16">Nigerian</strain>
    </source>
</reference>
<name>A0A803K392_XENTR</name>
<evidence type="ECO:0000259" key="15">
    <source>
        <dbReference type="SMART" id="SM01284"/>
    </source>
</evidence>
<accession>A0A803K392</accession>
<dbReference type="Ensembl" id="ENSXETT00000122957">
    <property type="protein sequence ID" value="ENSXETP00000114799"/>
    <property type="gene ID" value="ENSXETG00000016738"/>
</dbReference>